<dbReference type="InterPro" id="IPR050194">
    <property type="entry name" value="Glycosyltransferase_grp1"/>
</dbReference>
<name>A0A502EA53_9MYCO</name>
<proteinExistence type="predicted"/>
<dbReference type="InterPro" id="IPR028098">
    <property type="entry name" value="Glyco_trans_4-like_N"/>
</dbReference>
<dbReference type="Pfam" id="PF00534">
    <property type="entry name" value="Glycos_transf_1"/>
    <property type="match status" value="1"/>
</dbReference>
<evidence type="ECO:0000256" key="1">
    <source>
        <dbReference type="ARBA" id="ARBA00022676"/>
    </source>
</evidence>
<keyword evidence="1" id="KW-0328">Glycosyltransferase</keyword>
<keyword evidence="2 5" id="KW-0808">Transferase</keyword>
<dbReference type="InterPro" id="IPR001296">
    <property type="entry name" value="Glyco_trans_1"/>
</dbReference>
<gene>
    <name evidence="5" type="ORF">EAH80_11760</name>
</gene>
<reference evidence="5 6" key="1">
    <citation type="journal article" date="2019" name="Environ. Microbiol.">
        <title>Species interactions and distinct microbial communities in high Arctic permafrost affected cryosols are associated with the CH4 and CO2 gas fluxes.</title>
        <authorList>
            <person name="Altshuler I."/>
            <person name="Hamel J."/>
            <person name="Turney S."/>
            <person name="Magnuson E."/>
            <person name="Levesque R."/>
            <person name="Greer C."/>
            <person name="Whyte L.G."/>
        </authorList>
    </citation>
    <scope>NUCLEOTIDE SEQUENCE [LARGE SCALE GENOMIC DNA]</scope>
    <source>
        <strain evidence="5 6">S5.20</strain>
    </source>
</reference>
<feature type="domain" description="Glycosyl transferase family 1" evidence="3">
    <location>
        <begin position="207"/>
        <end position="372"/>
    </location>
</feature>
<keyword evidence="6" id="KW-1185">Reference proteome</keyword>
<dbReference type="GO" id="GO:1901137">
    <property type="term" value="P:carbohydrate derivative biosynthetic process"/>
    <property type="evidence" value="ECO:0007669"/>
    <property type="project" value="UniProtKB-ARBA"/>
</dbReference>
<dbReference type="PANTHER" id="PTHR45947:SF3">
    <property type="entry name" value="SULFOQUINOVOSYL TRANSFERASE SQD2"/>
    <property type="match status" value="1"/>
</dbReference>
<comment type="caution">
    <text evidence="5">The sequence shown here is derived from an EMBL/GenBank/DDBJ whole genome shotgun (WGS) entry which is preliminary data.</text>
</comment>
<accession>A0A502EA53</accession>
<evidence type="ECO:0000259" key="4">
    <source>
        <dbReference type="Pfam" id="PF13439"/>
    </source>
</evidence>
<dbReference type="EMBL" id="RCZG01000004">
    <property type="protein sequence ID" value="TPG34257.1"/>
    <property type="molecule type" value="Genomic_DNA"/>
</dbReference>
<evidence type="ECO:0000313" key="6">
    <source>
        <dbReference type="Proteomes" id="UP000320095"/>
    </source>
</evidence>
<dbReference type="GO" id="GO:0016758">
    <property type="term" value="F:hexosyltransferase activity"/>
    <property type="evidence" value="ECO:0007669"/>
    <property type="project" value="TreeGrafter"/>
</dbReference>
<dbReference type="AlphaFoldDB" id="A0A502EA53"/>
<evidence type="ECO:0000313" key="5">
    <source>
        <dbReference type="EMBL" id="TPG34257.1"/>
    </source>
</evidence>
<dbReference type="SUPFAM" id="SSF53756">
    <property type="entry name" value="UDP-Glycosyltransferase/glycogen phosphorylase"/>
    <property type="match status" value="1"/>
</dbReference>
<dbReference type="GO" id="GO:1903509">
    <property type="term" value="P:liposaccharide metabolic process"/>
    <property type="evidence" value="ECO:0007669"/>
    <property type="project" value="UniProtKB-ARBA"/>
</dbReference>
<dbReference type="GO" id="GO:0008610">
    <property type="term" value="P:lipid biosynthetic process"/>
    <property type="evidence" value="ECO:0007669"/>
    <property type="project" value="UniProtKB-ARBA"/>
</dbReference>
<evidence type="ECO:0000256" key="2">
    <source>
        <dbReference type="ARBA" id="ARBA00022679"/>
    </source>
</evidence>
<dbReference type="CDD" id="cd03801">
    <property type="entry name" value="GT4_PimA-like"/>
    <property type="match status" value="1"/>
</dbReference>
<dbReference type="Pfam" id="PF13439">
    <property type="entry name" value="Glyco_transf_4"/>
    <property type="match status" value="1"/>
</dbReference>
<dbReference type="PANTHER" id="PTHR45947">
    <property type="entry name" value="SULFOQUINOVOSYL TRANSFERASE SQD2"/>
    <property type="match status" value="1"/>
</dbReference>
<protein>
    <submittedName>
        <fullName evidence="5">Glycosyltransferase family 1 protein</fullName>
    </submittedName>
</protein>
<evidence type="ECO:0000259" key="3">
    <source>
        <dbReference type="Pfam" id="PF00534"/>
    </source>
</evidence>
<sequence>MRSVQRVDKCLAAACLVISRHAKFCEGARAMRLLLVTPIYPPTRGGIQTLLYQLTASLPGTDVKVITAKERGWEAHDASSGQLIKRVWVPEVSPLIRNAMFNFAALGALYGWRPDVVLCGHIVASPASWMIAKRFKAAHVVYAYGREIGIRPALAAWALRRSNAAIAISAYTRGELLAAAHGATLPPIHVVSPGVNLPDDIGRCDASRPTVLTVARMRDWYKGHDRLLDALPLVIQEVPNVHWVVIGEGKIRAELERRAKAAALLGNVSFLGEVDEDVKESWLSCAHVFAMPSRYPEDEAGGEGFGIVYLEAGARGLPSVASNIGAPTEVVVDGKTGILVDADSPPAIAAALIRLLTDADYARKLGSAARRRVETGFTWELVGQQLHSVLDEVAIAQSGP</sequence>
<feature type="domain" description="Glycosyltransferase subfamily 4-like N-terminal" evidence="4">
    <location>
        <begin position="45"/>
        <end position="197"/>
    </location>
</feature>
<organism evidence="5 6">
    <name type="scientific">Mycolicibacterium hodleri</name>
    <dbReference type="NCBI Taxonomy" id="49897"/>
    <lineage>
        <taxon>Bacteria</taxon>
        <taxon>Bacillati</taxon>
        <taxon>Actinomycetota</taxon>
        <taxon>Actinomycetes</taxon>
        <taxon>Mycobacteriales</taxon>
        <taxon>Mycobacteriaceae</taxon>
        <taxon>Mycolicibacterium</taxon>
    </lineage>
</organism>
<dbReference type="Proteomes" id="UP000320095">
    <property type="component" value="Unassembled WGS sequence"/>
</dbReference>
<dbReference type="Gene3D" id="3.40.50.2000">
    <property type="entry name" value="Glycogen Phosphorylase B"/>
    <property type="match status" value="2"/>
</dbReference>